<organism evidence="2 3">
    <name type="scientific">Synaphobranchus kaupii</name>
    <name type="common">Kaup's arrowtooth eel</name>
    <dbReference type="NCBI Taxonomy" id="118154"/>
    <lineage>
        <taxon>Eukaryota</taxon>
        <taxon>Metazoa</taxon>
        <taxon>Chordata</taxon>
        <taxon>Craniata</taxon>
        <taxon>Vertebrata</taxon>
        <taxon>Euteleostomi</taxon>
        <taxon>Actinopterygii</taxon>
        <taxon>Neopterygii</taxon>
        <taxon>Teleostei</taxon>
        <taxon>Anguilliformes</taxon>
        <taxon>Synaphobranchidae</taxon>
        <taxon>Synaphobranchus</taxon>
    </lineage>
</organism>
<dbReference type="AlphaFoldDB" id="A0A9Q1IM74"/>
<evidence type="ECO:0000313" key="2">
    <source>
        <dbReference type="EMBL" id="KAJ8345029.1"/>
    </source>
</evidence>
<gene>
    <name evidence="2" type="ORF">SKAU_G00292220</name>
</gene>
<comment type="caution">
    <text evidence="2">The sequence shown here is derived from an EMBL/GenBank/DDBJ whole genome shotgun (WGS) entry which is preliminary data.</text>
</comment>
<evidence type="ECO:0000256" key="1">
    <source>
        <dbReference type="SAM" id="MobiDB-lite"/>
    </source>
</evidence>
<keyword evidence="3" id="KW-1185">Reference proteome</keyword>
<protein>
    <submittedName>
        <fullName evidence="2">Uncharacterized protein</fullName>
    </submittedName>
</protein>
<feature type="region of interest" description="Disordered" evidence="1">
    <location>
        <begin position="33"/>
        <end position="71"/>
    </location>
</feature>
<proteinExistence type="predicted"/>
<sequence>MLPLPAARGLNILPTIIIYPAHPEFVTYREYREGAPVSPSRDERNRSVLPVRASETETTDARAEKKEGKESQLFGAGLEPGASCLPVSSQTFFSPARPWDWRSCDTRSRRGSRGKLPRSFRRIISACRHLLQRLCSLL</sequence>
<evidence type="ECO:0000313" key="3">
    <source>
        <dbReference type="Proteomes" id="UP001152622"/>
    </source>
</evidence>
<feature type="compositionally biased region" description="Basic and acidic residues" evidence="1">
    <location>
        <begin position="59"/>
        <end position="70"/>
    </location>
</feature>
<dbReference type="Proteomes" id="UP001152622">
    <property type="component" value="Chromosome 12"/>
</dbReference>
<accession>A0A9Q1IM74</accession>
<reference evidence="2" key="1">
    <citation type="journal article" date="2023" name="Science">
        <title>Genome structures resolve the early diversification of teleost fishes.</title>
        <authorList>
            <person name="Parey E."/>
            <person name="Louis A."/>
            <person name="Montfort J."/>
            <person name="Bouchez O."/>
            <person name="Roques C."/>
            <person name="Iampietro C."/>
            <person name="Lluch J."/>
            <person name="Castinel A."/>
            <person name="Donnadieu C."/>
            <person name="Desvignes T."/>
            <person name="Floi Bucao C."/>
            <person name="Jouanno E."/>
            <person name="Wen M."/>
            <person name="Mejri S."/>
            <person name="Dirks R."/>
            <person name="Jansen H."/>
            <person name="Henkel C."/>
            <person name="Chen W.J."/>
            <person name="Zahm M."/>
            <person name="Cabau C."/>
            <person name="Klopp C."/>
            <person name="Thompson A.W."/>
            <person name="Robinson-Rechavi M."/>
            <person name="Braasch I."/>
            <person name="Lecointre G."/>
            <person name="Bobe J."/>
            <person name="Postlethwait J.H."/>
            <person name="Berthelot C."/>
            <person name="Roest Crollius H."/>
            <person name="Guiguen Y."/>
        </authorList>
    </citation>
    <scope>NUCLEOTIDE SEQUENCE</scope>
    <source>
        <strain evidence="2">WJC10195</strain>
    </source>
</reference>
<name>A0A9Q1IM74_SYNKA</name>
<dbReference type="EMBL" id="JAINUF010000012">
    <property type="protein sequence ID" value="KAJ8345029.1"/>
    <property type="molecule type" value="Genomic_DNA"/>
</dbReference>